<dbReference type="Proteomes" id="UP000249005">
    <property type="component" value="Chromosome 1"/>
</dbReference>
<protein>
    <recommendedName>
        <fullName evidence="4">Type 1 fimbrial protein</fullName>
    </recommendedName>
</protein>
<accession>A0A2X4UGX2</accession>
<evidence type="ECO:0000313" key="3">
    <source>
        <dbReference type="Proteomes" id="UP000249005"/>
    </source>
</evidence>
<proteinExistence type="predicted"/>
<evidence type="ECO:0000313" key="2">
    <source>
        <dbReference type="EMBL" id="SQI39117.1"/>
    </source>
</evidence>
<gene>
    <name evidence="2" type="ORF">NCTC12151_01319</name>
</gene>
<organism evidence="2 3">
    <name type="scientific">Leminorella richardii</name>
    <dbReference type="NCBI Taxonomy" id="158841"/>
    <lineage>
        <taxon>Bacteria</taxon>
        <taxon>Pseudomonadati</taxon>
        <taxon>Pseudomonadota</taxon>
        <taxon>Gammaproteobacteria</taxon>
        <taxon>Enterobacterales</taxon>
        <taxon>Budviciaceae</taxon>
        <taxon>Leminorella</taxon>
    </lineage>
</organism>
<reference evidence="2 3" key="1">
    <citation type="submission" date="2018-06" db="EMBL/GenBank/DDBJ databases">
        <authorList>
            <consortium name="Pathogen Informatics"/>
            <person name="Doyle S."/>
        </authorList>
    </citation>
    <scope>NUCLEOTIDE SEQUENCE [LARGE SCALE GENOMIC DNA]</scope>
    <source>
        <strain evidence="2 3">NCTC12151</strain>
    </source>
</reference>
<dbReference type="RefSeq" id="WP_111739917.1">
    <property type="nucleotide sequence ID" value="NZ_LR698987.1"/>
</dbReference>
<evidence type="ECO:0000256" key="1">
    <source>
        <dbReference type="SAM" id="SignalP"/>
    </source>
</evidence>
<name>A0A2X4UGX2_9GAMM</name>
<feature type="chain" id="PRO_5015974617" description="Type 1 fimbrial protein" evidence="1">
    <location>
        <begin position="32"/>
        <end position="111"/>
    </location>
</feature>
<keyword evidence="1" id="KW-0732">Signal</keyword>
<keyword evidence="3" id="KW-1185">Reference proteome</keyword>
<feature type="signal peptide" evidence="1">
    <location>
        <begin position="1"/>
        <end position="31"/>
    </location>
</feature>
<dbReference type="EMBL" id="LS483470">
    <property type="protein sequence ID" value="SQI39117.1"/>
    <property type="molecule type" value="Genomic_DNA"/>
</dbReference>
<dbReference type="AlphaFoldDB" id="A0A2X4UGX2"/>
<dbReference type="KEGG" id="lri:NCTC12151_01319"/>
<dbReference type="OrthoDB" id="6458927at2"/>
<sequence>MAYLSIGFIKTASKTVLLLSSFCFFAAQANAANTGTINFVGQVVEGGCEMTNDANRLTQTCMQGKERVKQQMTLEAGARDDVLKGKSMSNEVSFHWLDKEKGLGIAEVTYH</sequence>
<evidence type="ECO:0008006" key="4">
    <source>
        <dbReference type="Google" id="ProtNLM"/>
    </source>
</evidence>